<sequence length="144" mass="16074">MTELDSGLLSISLDSDSEPDSTGVPVECTPSAPSRADRTALSDSAFQRLKETYKPKVENGEIRSTVTFPVGTSKPEAQEILHAAEELYFFRRYEEAVKFVERVFSEGDGKGEENLDGDTKRLLRHYEWKARGRIGDSGRENSTP</sequence>
<protein>
    <submittedName>
        <fullName evidence="2">Uncharacterized protein</fullName>
    </submittedName>
</protein>
<feature type="region of interest" description="Disordered" evidence="1">
    <location>
        <begin position="1"/>
        <end position="43"/>
    </location>
</feature>
<comment type="caution">
    <text evidence="2">The sequence shown here is derived from an EMBL/GenBank/DDBJ whole genome shotgun (WGS) entry which is preliminary data.</text>
</comment>
<evidence type="ECO:0000313" key="3">
    <source>
        <dbReference type="Proteomes" id="UP001175000"/>
    </source>
</evidence>
<name>A0AA40C6J9_9PEZI</name>
<organism evidence="2 3">
    <name type="scientific">Immersiella caudata</name>
    <dbReference type="NCBI Taxonomy" id="314043"/>
    <lineage>
        <taxon>Eukaryota</taxon>
        <taxon>Fungi</taxon>
        <taxon>Dikarya</taxon>
        <taxon>Ascomycota</taxon>
        <taxon>Pezizomycotina</taxon>
        <taxon>Sordariomycetes</taxon>
        <taxon>Sordariomycetidae</taxon>
        <taxon>Sordariales</taxon>
        <taxon>Lasiosphaeriaceae</taxon>
        <taxon>Immersiella</taxon>
    </lineage>
</organism>
<reference evidence="2" key="1">
    <citation type="submission" date="2023-06" db="EMBL/GenBank/DDBJ databases">
        <title>Genome-scale phylogeny and comparative genomics of the fungal order Sordariales.</title>
        <authorList>
            <consortium name="Lawrence Berkeley National Laboratory"/>
            <person name="Hensen N."/>
            <person name="Bonometti L."/>
            <person name="Westerberg I."/>
            <person name="Brannstrom I.O."/>
            <person name="Guillou S."/>
            <person name="Cros-Aarteil S."/>
            <person name="Calhoun S."/>
            <person name="Haridas S."/>
            <person name="Kuo A."/>
            <person name="Mondo S."/>
            <person name="Pangilinan J."/>
            <person name="Riley R."/>
            <person name="Labutti K."/>
            <person name="Andreopoulos B."/>
            <person name="Lipzen A."/>
            <person name="Chen C."/>
            <person name="Yanf M."/>
            <person name="Daum C."/>
            <person name="Ng V."/>
            <person name="Clum A."/>
            <person name="Steindorff A."/>
            <person name="Ohm R."/>
            <person name="Martin F."/>
            <person name="Silar P."/>
            <person name="Natvig D."/>
            <person name="Lalanne C."/>
            <person name="Gautier V."/>
            <person name="Ament-Velasquez S.L."/>
            <person name="Kruys A."/>
            <person name="Hutchinson M.I."/>
            <person name="Powell A.J."/>
            <person name="Barry K."/>
            <person name="Miller A.N."/>
            <person name="Grigoriev I.V."/>
            <person name="Debuchy R."/>
            <person name="Gladieux P."/>
            <person name="Thoren M.H."/>
            <person name="Johannesson H."/>
        </authorList>
    </citation>
    <scope>NUCLEOTIDE SEQUENCE</scope>
    <source>
        <strain evidence="2">CBS 606.72</strain>
    </source>
</reference>
<feature type="compositionally biased region" description="Low complexity" evidence="1">
    <location>
        <begin position="1"/>
        <end position="14"/>
    </location>
</feature>
<evidence type="ECO:0000313" key="2">
    <source>
        <dbReference type="EMBL" id="KAK0627022.1"/>
    </source>
</evidence>
<dbReference type="AlphaFoldDB" id="A0AA40C6J9"/>
<dbReference type="Proteomes" id="UP001175000">
    <property type="component" value="Unassembled WGS sequence"/>
</dbReference>
<dbReference type="EMBL" id="JAULSU010000002">
    <property type="protein sequence ID" value="KAK0627022.1"/>
    <property type="molecule type" value="Genomic_DNA"/>
</dbReference>
<proteinExistence type="predicted"/>
<keyword evidence="3" id="KW-1185">Reference proteome</keyword>
<accession>A0AA40C6J9</accession>
<gene>
    <name evidence="2" type="ORF">B0T14DRAFT_425051</name>
</gene>
<evidence type="ECO:0000256" key="1">
    <source>
        <dbReference type="SAM" id="MobiDB-lite"/>
    </source>
</evidence>